<reference evidence="4" key="4">
    <citation type="submission" date="2019-12" db="UniProtKB">
        <authorList>
            <consortium name="WormBaseParasite"/>
        </authorList>
    </citation>
    <scope>IDENTIFICATION</scope>
</reference>
<accession>A0A0J9Y0C8</accession>
<accession>A0A4E9F3A2</accession>
<dbReference type="WormBase" id="Bm617">
    <property type="protein sequence ID" value="BM35215"/>
    <property type="gene ID" value="WBGene00220878"/>
</dbReference>
<evidence type="ECO:0000313" key="5">
    <source>
        <dbReference type="WormBase" id="Bm617"/>
    </source>
</evidence>
<name>A0A0J9Y0C8_BRUMA</name>
<dbReference type="KEGG" id="bmy:BM_BM617"/>
<dbReference type="WBParaSite" id="Bm617.1">
    <property type="protein sequence ID" value="Bm617.1"/>
    <property type="gene ID" value="WBGene00220878"/>
</dbReference>
<dbReference type="AlphaFoldDB" id="A0A0J9Y0C8"/>
<proteinExistence type="predicted"/>
<dbReference type="Proteomes" id="UP000006672">
    <property type="component" value="Unassembled WGS sequence"/>
</dbReference>
<reference evidence="1 3" key="1">
    <citation type="journal article" date="2007" name="Science">
        <title>Draft genome of the filarial nematode parasite Brugia malayi.</title>
        <authorList>
            <person name="Ghedin E."/>
            <person name="Wang S."/>
            <person name="Spiro D."/>
            <person name="Caler E."/>
            <person name="Zhao Q."/>
            <person name="Crabtree J."/>
            <person name="Allen J.E."/>
            <person name="Delcher A.L."/>
            <person name="Guiliano D.B."/>
            <person name="Miranda-Saavedra D."/>
            <person name="Angiuoli S.V."/>
            <person name="Creasy T."/>
            <person name="Amedeo P."/>
            <person name="Haas B."/>
            <person name="El-Sayed N.M."/>
            <person name="Wortman J.R."/>
            <person name="Feldblyum T."/>
            <person name="Tallon L."/>
            <person name="Schatz M."/>
            <person name="Shumway M."/>
            <person name="Koo H."/>
            <person name="Salzberg S.L."/>
            <person name="Schobel S."/>
            <person name="Pertea M."/>
            <person name="Pop M."/>
            <person name="White O."/>
            <person name="Barton G.J."/>
            <person name="Carlow C.K."/>
            <person name="Crawford M.J."/>
            <person name="Daub J."/>
            <person name="Dimmic M.W."/>
            <person name="Estes C.F."/>
            <person name="Foster J.M."/>
            <person name="Ganatra M."/>
            <person name="Gregory W.F."/>
            <person name="Johnson N.M."/>
            <person name="Jin J."/>
            <person name="Komuniecki R."/>
            <person name="Korf I."/>
            <person name="Kumar S."/>
            <person name="Laney S."/>
            <person name="Li B.W."/>
            <person name="Li W."/>
            <person name="Lindblom T.H."/>
            <person name="Lustigman S."/>
            <person name="Ma D."/>
            <person name="Maina C.V."/>
            <person name="Martin D.M."/>
            <person name="McCarter J.P."/>
            <person name="McReynolds L."/>
            <person name="Mitreva M."/>
            <person name="Nutman T.B."/>
            <person name="Parkinson J."/>
            <person name="Peregrin-Alvarez J.M."/>
            <person name="Poole C."/>
            <person name="Ren Q."/>
            <person name="Saunders L."/>
            <person name="Sluder A.E."/>
            <person name="Smith K."/>
            <person name="Stanke M."/>
            <person name="Unnasch T.R."/>
            <person name="Ware J."/>
            <person name="Wei A.D."/>
            <person name="Weil G."/>
            <person name="Williams D.J."/>
            <person name="Zhang Y."/>
            <person name="Williams S.A."/>
            <person name="Fraser-Liggett C."/>
            <person name="Slatko B."/>
            <person name="Blaxter M.L."/>
            <person name="Scott A.L."/>
        </authorList>
    </citation>
    <scope>NUCLEOTIDE SEQUENCE</scope>
    <source>
        <strain evidence="1 3">FR3</strain>
    </source>
</reference>
<evidence type="ECO:0000313" key="2">
    <source>
        <dbReference type="EMBL" id="VIO91217.1"/>
    </source>
</evidence>
<gene>
    <name evidence="1 4 5" type="ORF">Bm617</name>
    <name evidence="2" type="ORF">BM_BM617</name>
    <name evidence="1" type="ORF">BM_Bm617</name>
</gene>
<dbReference type="RefSeq" id="XP_042932789.1">
    <property type="nucleotide sequence ID" value="XM_043076855.1"/>
</dbReference>
<dbReference type="GeneID" id="66059994"/>
<evidence type="ECO:0000313" key="4">
    <source>
        <dbReference type="WBParaSite" id="Bm617.1"/>
    </source>
</evidence>
<dbReference type="EMBL" id="LN857006">
    <property type="protein sequence ID" value="CDP99176.1"/>
    <property type="molecule type" value="Genomic_DNA"/>
</dbReference>
<organism evidence="1">
    <name type="scientific">Brugia malayi</name>
    <name type="common">Filarial nematode worm</name>
    <dbReference type="NCBI Taxonomy" id="6279"/>
    <lineage>
        <taxon>Eukaryota</taxon>
        <taxon>Metazoa</taxon>
        <taxon>Ecdysozoa</taxon>
        <taxon>Nematoda</taxon>
        <taxon>Chromadorea</taxon>
        <taxon>Rhabditida</taxon>
        <taxon>Spirurina</taxon>
        <taxon>Spiruromorpha</taxon>
        <taxon>Filarioidea</taxon>
        <taxon>Onchocercidae</taxon>
        <taxon>Brugia</taxon>
    </lineage>
</organism>
<keyword evidence="3" id="KW-1185">Reference proteome</keyword>
<evidence type="ECO:0000313" key="1">
    <source>
        <dbReference type="EMBL" id="CDP99176.1"/>
    </source>
</evidence>
<reference evidence="1" key="2">
    <citation type="submission" date="2012-12" db="EMBL/GenBank/DDBJ databases">
        <authorList>
            <person name="Gao Y.W."/>
            <person name="Fan S.T."/>
            <person name="Sun H.T."/>
            <person name="Wang Z."/>
            <person name="Gao X.L."/>
            <person name="Li Y.G."/>
            <person name="Wang T.C."/>
            <person name="Zhang K."/>
            <person name="Xu W.W."/>
            <person name="Yu Z.J."/>
            <person name="Xia X.Z."/>
        </authorList>
    </citation>
    <scope>NUCLEOTIDE SEQUENCE</scope>
    <source>
        <strain evidence="1">FR3</strain>
    </source>
</reference>
<reference evidence="2" key="3">
    <citation type="submission" date="2019-04" db="EMBL/GenBank/DDBJ databases">
        <authorList>
            <person name="Howe K."/>
            <person name="Paulini M."/>
            <person name="Williams G."/>
        </authorList>
    </citation>
    <scope>NUCLEOTIDE SEQUENCE [LARGE SCALE GENOMIC DNA]</scope>
    <source>
        <strain evidence="2">FR3</strain>
    </source>
</reference>
<evidence type="ECO:0000313" key="3">
    <source>
        <dbReference type="Proteomes" id="UP000006672"/>
    </source>
</evidence>
<protein>
    <submittedName>
        <fullName evidence="1 4">Bm617</fullName>
    </submittedName>
</protein>
<dbReference type="CTD" id="66059994"/>
<dbReference type="EMBL" id="CAAKNF010000192">
    <property type="protein sequence ID" value="VIO91217.1"/>
    <property type="molecule type" value="Genomic_DNA"/>
</dbReference>
<sequence length="57" mass="6218">MDRLKGIFWRGWNNDVGISGDGEICAVVAGAAELTAAGGEMKQSIWRFDSHDFSESK</sequence>